<organism evidence="2 3">
    <name type="scientific">Vespula maculifrons</name>
    <name type="common">Eastern yellow jacket</name>
    <name type="synonym">Wasp</name>
    <dbReference type="NCBI Taxonomy" id="7453"/>
    <lineage>
        <taxon>Eukaryota</taxon>
        <taxon>Metazoa</taxon>
        <taxon>Ecdysozoa</taxon>
        <taxon>Arthropoda</taxon>
        <taxon>Hexapoda</taxon>
        <taxon>Insecta</taxon>
        <taxon>Pterygota</taxon>
        <taxon>Neoptera</taxon>
        <taxon>Endopterygota</taxon>
        <taxon>Hymenoptera</taxon>
        <taxon>Apocrita</taxon>
        <taxon>Aculeata</taxon>
        <taxon>Vespoidea</taxon>
        <taxon>Vespidae</taxon>
        <taxon>Vespinae</taxon>
        <taxon>Vespula</taxon>
    </lineage>
</organism>
<dbReference type="AlphaFoldDB" id="A0ABD2BLJ7"/>
<dbReference type="EMBL" id="JAYRBN010000073">
    <property type="protein sequence ID" value="KAL2733627.1"/>
    <property type="molecule type" value="Genomic_DNA"/>
</dbReference>
<feature type="compositionally biased region" description="Polar residues" evidence="1">
    <location>
        <begin position="1"/>
        <end position="12"/>
    </location>
</feature>
<keyword evidence="3" id="KW-1185">Reference proteome</keyword>
<feature type="region of interest" description="Disordered" evidence="1">
    <location>
        <begin position="158"/>
        <end position="186"/>
    </location>
</feature>
<gene>
    <name evidence="2" type="ORF">V1477_014061</name>
</gene>
<evidence type="ECO:0000313" key="3">
    <source>
        <dbReference type="Proteomes" id="UP001607303"/>
    </source>
</evidence>
<name>A0ABD2BLJ7_VESMC</name>
<reference evidence="2 3" key="1">
    <citation type="journal article" date="2024" name="Ann. Entomol. Soc. Am.">
        <title>Genomic analyses of the southern and eastern yellowjacket wasps (Hymenoptera: Vespidae) reveal evolutionary signatures of social life.</title>
        <authorList>
            <person name="Catto M.A."/>
            <person name="Caine P.B."/>
            <person name="Orr S.E."/>
            <person name="Hunt B.G."/>
            <person name="Goodisman M.A.D."/>
        </authorList>
    </citation>
    <scope>NUCLEOTIDE SEQUENCE [LARGE SCALE GENOMIC DNA]</scope>
    <source>
        <strain evidence="2">232</strain>
        <tissue evidence="2">Head and thorax</tissue>
    </source>
</reference>
<evidence type="ECO:0000256" key="1">
    <source>
        <dbReference type="SAM" id="MobiDB-lite"/>
    </source>
</evidence>
<evidence type="ECO:0000313" key="2">
    <source>
        <dbReference type="EMBL" id="KAL2733627.1"/>
    </source>
</evidence>
<comment type="caution">
    <text evidence="2">The sequence shown here is derived from an EMBL/GenBank/DDBJ whole genome shotgun (WGS) entry which is preliminary data.</text>
</comment>
<accession>A0ABD2BLJ7</accession>
<sequence>MAHSNFVNSVSLTPTTTTTTTTTTTMTTGTIGLVTECYSLVLSFTKRLTARKDKKDKRHKLIRCNAPSRQKPTMDCLRVLATGVLSASAASKQRKPTVPLSCKCNFTELSHSFALGKSAAFSVAIIEISTFDGKISSKSLYLIKEIFANFQSFNNNNNNSINNNNNNNNDHDDDNNNNNNNNNNKHVTFESTGKKGVFHFSSKIEKTNGLNITTGPLLKSCKLRSLVMALRLGRAFVRFQVGDITGNFNYSTETIGREDESTWRIKRRNAKWKLYSVGREKDGWLEVASYDTTKRVRSIKGNAALSGSKQLGMYWMLRKVLLFFSSQQLDIIFSVTHRCLRPLSELFKDYCRFFARVHVEIVPEKMRIQKMKDSSEYRR</sequence>
<feature type="region of interest" description="Disordered" evidence="1">
    <location>
        <begin position="1"/>
        <end position="21"/>
    </location>
</feature>
<feature type="compositionally biased region" description="Low complexity" evidence="1">
    <location>
        <begin position="158"/>
        <end position="168"/>
    </location>
</feature>
<proteinExistence type="predicted"/>
<protein>
    <submittedName>
        <fullName evidence="2">Uncharacterized protein</fullName>
    </submittedName>
</protein>
<dbReference type="Proteomes" id="UP001607303">
    <property type="component" value="Unassembled WGS sequence"/>
</dbReference>